<feature type="non-terminal residue" evidence="2">
    <location>
        <position position="1"/>
    </location>
</feature>
<dbReference type="PROSITE" id="PS50878">
    <property type="entry name" value="RT_POL"/>
    <property type="match status" value="1"/>
</dbReference>
<evidence type="ECO:0000313" key="2">
    <source>
        <dbReference type="EMBL" id="WVZ51719.1"/>
    </source>
</evidence>
<gene>
    <name evidence="2" type="ORF">U9M48_002834</name>
</gene>
<dbReference type="Pfam" id="PF13966">
    <property type="entry name" value="zf-RVT"/>
    <property type="match status" value="1"/>
</dbReference>
<dbReference type="Pfam" id="PF00078">
    <property type="entry name" value="RVT_1"/>
    <property type="match status" value="1"/>
</dbReference>
<organism evidence="2 3">
    <name type="scientific">Paspalum notatum var. saurae</name>
    <dbReference type="NCBI Taxonomy" id="547442"/>
    <lineage>
        <taxon>Eukaryota</taxon>
        <taxon>Viridiplantae</taxon>
        <taxon>Streptophyta</taxon>
        <taxon>Embryophyta</taxon>
        <taxon>Tracheophyta</taxon>
        <taxon>Spermatophyta</taxon>
        <taxon>Magnoliopsida</taxon>
        <taxon>Liliopsida</taxon>
        <taxon>Poales</taxon>
        <taxon>Poaceae</taxon>
        <taxon>PACMAD clade</taxon>
        <taxon>Panicoideae</taxon>
        <taxon>Andropogonodae</taxon>
        <taxon>Paspaleae</taxon>
        <taxon>Paspalinae</taxon>
        <taxon>Paspalum</taxon>
    </lineage>
</organism>
<dbReference type="InterPro" id="IPR000477">
    <property type="entry name" value="RT_dom"/>
</dbReference>
<sequence length="600" mass="69195">CLPNDKSFGPDCFNNEFLEKCWPIIEGDFNRLCWDFQANNVCLRSINSSHITLLPKKEGALKVGDFRPISLLNSSVKLLTKLLANHLQKKEIVVLKLDFEKAFDKIEHQAMLDIMKAKGFGSVWLTWMQDILSSSTSSVLLNRIPGKTIHCRRGVRQGDPLSPLFFVLAADLLQSILNRAKDQGILRLPIPCSFDNDYPIIQYVDDTLIILEGDGRQLFALKFLLNSFATSIGLKQVLHVPYQHAEERIDTLAQTFGCSKGVFPFTYLDLPLGLTRPKIEDFQPLIKYLYLSISCGNTPMVNVVFTSLPTFFICQSSNNLTNSENFISKGALIFMLIVDQRKRGLCCACQSQKVVSVSPTEEPSQILQSLRHPLGKLNMGKTLQQWLAARDRAISVNQGWHIDLLDVFHLPMSEEAFEQLQAFYDDLQELTLDHDRWSYIWNSNNFTSSKAYKHMTGHRPTHPAFKWLWKSCCLKKHKVFFWLLLKDRLNTRNLLRRKSMVLPSYNCVFCGDSVEETFHHLFIECPFCQDCWQQLHLVFDPSEEHMEIFNSLKVQLNVPFFMKIIVLQCWAIWNERNNFIFRGIPPSSSHCHTFFKSCFE</sequence>
<dbReference type="PANTHER" id="PTHR19446">
    <property type="entry name" value="REVERSE TRANSCRIPTASES"/>
    <property type="match status" value="1"/>
</dbReference>
<dbReference type="Proteomes" id="UP001341281">
    <property type="component" value="Chromosome 01"/>
</dbReference>
<accession>A0AAQ3PHS5</accession>
<dbReference type="AlphaFoldDB" id="A0AAQ3PHS5"/>
<proteinExistence type="predicted"/>
<keyword evidence="3" id="KW-1185">Reference proteome</keyword>
<dbReference type="InterPro" id="IPR026960">
    <property type="entry name" value="RVT-Znf"/>
</dbReference>
<reference evidence="2 3" key="1">
    <citation type="submission" date="2024-02" db="EMBL/GenBank/DDBJ databases">
        <title>High-quality chromosome-scale genome assembly of Pensacola bahiagrass (Paspalum notatum Flugge var. saurae).</title>
        <authorList>
            <person name="Vega J.M."/>
            <person name="Podio M."/>
            <person name="Orjuela J."/>
            <person name="Siena L.A."/>
            <person name="Pessino S.C."/>
            <person name="Combes M.C."/>
            <person name="Mariac C."/>
            <person name="Albertini E."/>
            <person name="Pupilli F."/>
            <person name="Ortiz J.P.A."/>
            <person name="Leblanc O."/>
        </authorList>
    </citation>
    <scope>NUCLEOTIDE SEQUENCE [LARGE SCALE GENOMIC DNA]</scope>
    <source>
        <strain evidence="2">R1</strain>
        <tissue evidence="2">Leaf</tissue>
    </source>
</reference>
<dbReference type="InterPro" id="IPR043502">
    <property type="entry name" value="DNA/RNA_pol_sf"/>
</dbReference>
<protein>
    <recommendedName>
        <fullName evidence="1">Reverse transcriptase domain-containing protein</fullName>
    </recommendedName>
</protein>
<evidence type="ECO:0000313" key="3">
    <source>
        <dbReference type="Proteomes" id="UP001341281"/>
    </source>
</evidence>
<feature type="domain" description="Reverse transcriptase" evidence="1">
    <location>
        <begin position="35"/>
        <end position="256"/>
    </location>
</feature>
<evidence type="ECO:0000259" key="1">
    <source>
        <dbReference type="PROSITE" id="PS50878"/>
    </source>
</evidence>
<feature type="non-terminal residue" evidence="2">
    <location>
        <position position="600"/>
    </location>
</feature>
<dbReference type="CDD" id="cd01650">
    <property type="entry name" value="RT_nLTR_like"/>
    <property type="match status" value="1"/>
</dbReference>
<dbReference type="EMBL" id="CP144745">
    <property type="protein sequence ID" value="WVZ51719.1"/>
    <property type="molecule type" value="Genomic_DNA"/>
</dbReference>
<dbReference type="SUPFAM" id="SSF56672">
    <property type="entry name" value="DNA/RNA polymerases"/>
    <property type="match status" value="1"/>
</dbReference>
<name>A0AAQ3PHS5_PASNO</name>